<evidence type="ECO:0000256" key="15">
    <source>
        <dbReference type="SAM" id="MobiDB-lite"/>
    </source>
</evidence>
<feature type="region of interest" description="Disordered" evidence="15">
    <location>
        <begin position="2340"/>
        <end position="2381"/>
    </location>
</feature>
<feature type="domain" description="C2H2-type" evidence="17">
    <location>
        <begin position="1176"/>
        <end position="1205"/>
    </location>
</feature>
<comment type="caution">
    <text evidence="18">The sequence shown here is derived from an EMBL/GenBank/DDBJ whole genome shotgun (WGS) entry which is preliminary data.</text>
</comment>
<dbReference type="Pfam" id="PF05605">
    <property type="entry name" value="zf-Di19"/>
    <property type="match status" value="1"/>
</dbReference>
<dbReference type="PANTHER" id="PTHR45891">
    <property type="entry name" value="ZINC FINGER HOMEOBOX PROTEIN"/>
    <property type="match status" value="1"/>
</dbReference>
<evidence type="ECO:0000256" key="12">
    <source>
        <dbReference type="PROSITE-ProRule" id="PRU00042"/>
    </source>
</evidence>
<evidence type="ECO:0000256" key="11">
    <source>
        <dbReference type="ARBA" id="ARBA00023242"/>
    </source>
</evidence>
<accession>A0A8B6F0I1</accession>
<feature type="region of interest" description="Disordered" evidence="15">
    <location>
        <begin position="1516"/>
        <end position="1547"/>
    </location>
</feature>
<evidence type="ECO:0000313" key="19">
    <source>
        <dbReference type="Proteomes" id="UP000596742"/>
    </source>
</evidence>
<evidence type="ECO:0000256" key="8">
    <source>
        <dbReference type="ARBA" id="ARBA00023125"/>
    </source>
</evidence>
<sequence length="3226" mass="361929">MDFEPLTPPGTHCGPDMTLVLSSTPNSFVGMKGSPQKFGLDQESESVRLFNINKHSDLEKSGLGPSFNRLPSPLSICKTSPKMETPVTGKKELNNMEEEMSELEDDDDEPIICDDCNTDFPSLQQFLDHKCTKLDGSNKSNMIREYCRTPSNASELSEGESFDGRIVYNPDGSAYILEDGDSSLSDLDSLIGVSNQRELIVDKKGSDTVSQVPALPQIANAIFVPRNPSYDPSREYLSQAPMMFSYKVYDMRSGKSENDEKSTKTDGDSLSTSEESQDLTNVPTKPILMCFICKLSFGYSKSFMAHAVSEHSMILNEDEKRVMLRKNSSAIIQCVGTKKEPLMSFLKPKALKNLTTGRDMLLSESVTLPNSFKSSLNDNTKVSFVHSKPKLSDALVLNSVSKSENSDMSQGSSMPYHYGASSITTCVHSSMSPVSSSLSSTAIENLTSNLRSKLSRQLDSPSASSPVPSMSPITNSTLFLGICDEHPQGRVQGVECPKCDMILGSSQSLGGHMTMMHSRNSCKTLKCPKCNWHYKYQETLEIHMKEKHPEGDQQCIYCLSNQAHPRLARGESYSCGYKPYRCEVCNYSTTTKGNLSIHMQSDKHLNNVQDLANGGGELKLQTPPQQQQLQQQQQQQQQQQVQEQTPQQQSLPSINDVQLKKNNKPKPTWRCDVCNYETNVARNLRIHMTSEKHTHNMMVLQQNMKHMQRDMHIQQMNQLMLLQNDPAFITGYPSSIPASNMPFNIEQSLYGNAVPSSYGEIAMDLRKENGGVGVSFDPQTPDSFRLYNCCVCNLYVTDSLESLHQHLQVDRTKQRESETISISQGTYICNLCSYKTNLKANFQLHCKTDKHLQRLQLVNHIKEGGSNNEWRLKYLNVSNPVQVRCNSCDYYTNSIHKLQIHSGNPRHEKNAQLFHFLQLGESKIKSKSKYYHCTLCNFSTRAKLNMIQHVRAMKHLHNEQIKQLQMKEQGVTDIDPGEIFQVVEYNESEEDQIKFDEEDGELDDEDTVTSSYENDIQDKFDHPTTSKENTPESLDRTKTPTESKEDQIHVCPYCNYSSVNEMRIQAHVISQHSQNDSKILCPLCQEDFKEKRGLEKHLMNTHSVKPEGLQRLLLMVDQGDWMMPPTSIPTVTPFMPIDESGEINTEALEAEAARLAAEEAIDTAAVPDKNDADDQYRCQTCSKTFINIDGLYAHQNELGHLELKQTPRGPGYLCWKKGCNQYFKTAQALQVHFREIHAKRQPNITDHSAYKYECNQCSLAFKSPDKLQLHSHFHLIQSATRCSFCSRSFRSIAALRKHIDTGHSEISDIEKEQYHASMNVASMALGAVLKQSGVENLSDIISTNSEGSTTIVNAVTTPVTSAIQAEKLLAKTDMNSNETVGKVDESMDTDNSSLIENDDEDESMDTNEREDAGDMPYKEQQFLEDYINSQAIAENSYEDPSRKFKCHRCRLAFTKQNYLTAHNKTLLHRRGDKMSYPMEKYLDPNRPFKCDVCKESFTQKNILLVHYNSVSHLHKLKQTTQGSPSSISTQQAESSDSELINTTTTSPIVNGESDKLKPYKCNICKVSYSQGTTLDIHIRSVSHQNKASKLQELVLTGQVDIMQPLIEQPSDPQMSQQQKMLSEIIAQQLSAFNQSMLFSGMQGFGDFGQFPMTTGLPLLLPKMSIPETITTSSTSTKSSTVIKSERIDSKFGISEQEEMNGLHMLAQAAANNDIVKKELAELVKDSPNVVGPTYLCQLCNAVFTNQDSLQQHQIMCMYQAGMTTPTTHMRPKSLMGRVSLQVHRNLLENIGFECVMQFNEFNNQPASMREEALDKAETEFEIKKEIKEEKDDESEKKEDLPELNKGVCPTCHKEFSSVWVLKAHQEEVHKEVVPTIFVEDFGEQFKNDMDIKQAKESDSLQLGALNDTAIKEGSVKDMPPPPAPPPPPPLMSPQVDMSQMMPMYGMHLPMPLNMAMMNMQPQLMPMMFPVSTPDGMTSPMGVGDAGLQSSQSKMPSGQQAAAVAAMQNQNKRARTRINDEQLKVLRAYFDINNSPSEEQINAMSEQSGLPTKVIKHWFRNTLFKERQRNKDSPYNFNNPPLTTLDLEEYEKTGKITSSDDPHEIVIKKEVDIMEEPSIGRISEKEELPPLTQTKPNPSPIVSLQLTAPISSLKLEPPPKTESPKSQDTMMDDSDSMSNSSGPLAASSFSAPPPLVNINMSTALSFSSNAEEIRPRFEFSPHHSAYNKRANRTRFTDYQIKVLQEYFEQNAYPKDDELDHLSKILNLSPRVIVVWFQNARQKARKIYENQPNPEVAAKETSSNSPFNRTAGLNYQCKKCTAVFQRYYDLIRHQKKHCNAGDTDKSMSVSTYNEDDDSNDSLSSMSKDELNLSEDGSLNSYELSGEQDMSTGIKFNCEKCNKSFDKLEAWRDHQNIHMSGNPFSGLATNSAFGVLQNMAAAQQMESDKLKRKYEVFLDDDDHDQPRDKRLRTTILPEQLDYLYQKYQLDCNPSRKQLENISRDVNLKKRVVQVWFQNTRARERKGQYRAHQQLIHKRCPFCRALFRAKSALESHLATKHPEEMAKGDINIDNIPDAALESPSECLSVASTMFTSTPTSADFSKMISPQSMQSFLPILPSPGALPGLPNDPLQMSMTKFYADSFKKYMNELSAPESNEEEKTVPLSSPSPVKTHESKPKPSLSSNDDEAPLDLSKPLKVKVENEKISDGPSTDISENSSDNMNMSRHFDDSASDVSMNKSDYYNNSQHAISTSGPNSPVSVTHSSSLSASQASKRYRTQMTSLQVRIMKTIFVDYKTPTMAECEMLGRIIGLQKRVVQVWFQNARAKEKKSKLQMSKTYGTNPDLDFHKPPEECKLCNFKYSHKYTIQDHIFTKKHIEHVRNYVQSQSEAESHLSSQGMAGLTGSLNKQTDRKQWEDQSSQSHLAQLQSMGMGMPLAGLSGLGSSFNPSDILKKDKDNSGDKKSSEGSNKDLMNMDPTQLAAMMSSPFSGFFPGIDPAMLPYMYAGFPGYMPGMGMPFMPPGFMPGAEQLMGGFDPMSFGTPLPLLQIPPQAIKDVSVKLSEPKASVAQYTQDCKSISSLKSLVNNVDYLCVRESTVDVGYICKKCQMVYPGKEACLGHQRTMCFAGGKIPDNISPVLKLEQIQYECKLCSDKSSTVQEYKSHCQSEGHKAKTARIQNKSGKIHSPVSSVPPSPSKTPSSSNPSVSPLPKTDLNSPGFSRPKDNASNAK</sequence>
<feature type="domain" description="C2H2-type" evidence="17">
    <location>
        <begin position="1488"/>
        <end position="1519"/>
    </location>
</feature>
<dbReference type="GO" id="GO:0000978">
    <property type="term" value="F:RNA polymerase II cis-regulatory region sequence-specific DNA binding"/>
    <property type="evidence" value="ECO:0007669"/>
    <property type="project" value="TreeGrafter"/>
</dbReference>
<dbReference type="InterPro" id="IPR036236">
    <property type="entry name" value="Znf_C2H2_sf"/>
</dbReference>
<organism evidence="18 19">
    <name type="scientific">Mytilus galloprovincialis</name>
    <name type="common">Mediterranean mussel</name>
    <dbReference type="NCBI Taxonomy" id="29158"/>
    <lineage>
        <taxon>Eukaryota</taxon>
        <taxon>Metazoa</taxon>
        <taxon>Spiralia</taxon>
        <taxon>Lophotrochozoa</taxon>
        <taxon>Mollusca</taxon>
        <taxon>Bivalvia</taxon>
        <taxon>Autobranchia</taxon>
        <taxon>Pteriomorphia</taxon>
        <taxon>Mytilida</taxon>
        <taxon>Mytiloidea</taxon>
        <taxon>Mytilidae</taxon>
        <taxon>Mytilinae</taxon>
        <taxon>Mytilus</taxon>
    </lineage>
</organism>
<dbReference type="Pfam" id="PF00096">
    <property type="entry name" value="zf-C2H2"/>
    <property type="match status" value="2"/>
</dbReference>
<dbReference type="SMART" id="SM00389">
    <property type="entry name" value="HOX"/>
    <property type="match status" value="4"/>
</dbReference>
<protein>
    <submittedName>
        <fullName evidence="18">AT-binding transcription factor 1</fullName>
    </submittedName>
</protein>
<dbReference type="Proteomes" id="UP000596742">
    <property type="component" value="Unassembled WGS sequence"/>
</dbReference>
<keyword evidence="5 12" id="KW-0863">Zinc-finger</keyword>
<dbReference type="InterPro" id="IPR051968">
    <property type="entry name" value="ZnFinger_Homeobox_TR"/>
</dbReference>
<feature type="domain" description="C2H2-type" evidence="17">
    <location>
        <begin position="1846"/>
        <end position="1874"/>
    </location>
</feature>
<feature type="domain" description="C2H2-type" evidence="17">
    <location>
        <begin position="2393"/>
        <end position="2420"/>
    </location>
</feature>
<feature type="domain" description="Homeobox" evidence="16">
    <location>
        <begin position="2225"/>
        <end position="2285"/>
    </location>
</feature>
<feature type="compositionally biased region" description="Basic and acidic residues" evidence="15">
    <location>
        <begin position="255"/>
        <end position="267"/>
    </location>
</feature>
<feature type="compositionally biased region" description="Basic and acidic residues" evidence="15">
    <location>
        <begin position="2948"/>
        <end position="2966"/>
    </location>
</feature>
<dbReference type="InterPro" id="IPR013087">
    <property type="entry name" value="Znf_C2H2_type"/>
</dbReference>
<feature type="region of interest" description="Disordered" evidence="15">
    <location>
        <begin position="3165"/>
        <end position="3226"/>
    </location>
</feature>
<evidence type="ECO:0000256" key="14">
    <source>
        <dbReference type="RuleBase" id="RU000682"/>
    </source>
</evidence>
<feature type="region of interest" description="Disordered" evidence="15">
    <location>
        <begin position="991"/>
        <end position="1044"/>
    </location>
</feature>
<feature type="domain" description="C2H2-type" evidence="17">
    <location>
        <begin position="580"/>
        <end position="609"/>
    </location>
</feature>
<keyword evidence="9 13" id="KW-0371">Homeobox</keyword>
<evidence type="ECO:0000256" key="4">
    <source>
        <dbReference type="ARBA" id="ARBA00022737"/>
    </source>
</evidence>
<dbReference type="GO" id="GO:0005634">
    <property type="term" value="C:nucleus"/>
    <property type="evidence" value="ECO:0007669"/>
    <property type="project" value="UniProtKB-SubCell"/>
</dbReference>
<feature type="compositionally biased region" description="Acidic residues" evidence="15">
    <location>
        <begin position="1396"/>
        <end position="1405"/>
    </location>
</feature>
<feature type="compositionally biased region" description="Polar residues" evidence="15">
    <location>
        <begin position="2372"/>
        <end position="2381"/>
    </location>
</feature>
<evidence type="ECO:0000256" key="6">
    <source>
        <dbReference type="ARBA" id="ARBA00022833"/>
    </source>
</evidence>
<feature type="compositionally biased region" description="Basic and acidic residues" evidence="15">
    <location>
        <begin position="1016"/>
        <end position="1044"/>
    </location>
</feature>
<evidence type="ECO:0000313" key="18">
    <source>
        <dbReference type="EMBL" id="VDI42763.1"/>
    </source>
</evidence>
<dbReference type="InterPro" id="IPR008598">
    <property type="entry name" value="Di19_Zn-bd"/>
</dbReference>
<name>A0A8B6F0I1_MYTGA</name>
<dbReference type="OrthoDB" id="6417226at2759"/>
<feature type="domain" description="C2H2-type" evidence="17">
    <location>
        <begin position="1079"/>
        <end position="1107"/>
    </location>
</feature>
<evidence type="ECO:0000256" key="13">
    <source>
        <dbReference type="PROSITE-ProRule" id="PRU00108"/>
    </source>
</evidence>
<feature type="region of interest" description="Disordered" evidence="15">
    <location>
        <begin position="255"/>
        <end position="278"/>
    </location>
</feature>
<reference evidence="18" key="1">
    <citation type="submission" date="2018-11" db="EMBL/GenBank/DDBJ databases">
        <authorList>
            <person name="Alioto T."/>
            <person name="Alioto T."/>
        </authorList>
    </citation>
    <scope>NUCLEOTIDE SEQUENCE</scope>
</reference>
<dbReference type="InterPro" id="IPR003604">
    <property type="entry name" value="Matrin/U1-like-C_Znf_C2H2"/>
</dbReference>
<dbReference type="Pfam" id="PF00046">
    <property type="entry name" value="Homeodomain"/>
    <property type="match status" value="4"/>
</dbReference>
<dbReference type="SUPFAM" id="SSF46689">
    <property type="entry name" value="Homeodomain-like"/>
    <property type="match status" value="4"/>
</dbReference>
<feature type="domain" description="C2H2-type" evidence="17">
    <location>
        <begin position="1559"/>
        <end position="1588"/>
    </location>
</feature>
<feature type="compositionally biased region" description="Polar residues" evidence="15">
    <location>
        <begin position="2706"/>
        <end position="2721"/>
    </location>
</feature>
<dbReference type="FunFam" id="3.30.160.60:FF:000081">
    <property type="entry name" value="Zinc finger homeobox protein 4"/>
    <property type="match status" value="1"/>
</dbReference>
<evidence type="ECO:0000256" key="2">
    <source>
        <dbReference type="ARBA" id="ARBA00009867"/>
    </source>
</evidence>
<feature type="DNA-binding region" description="Homeobox" evidence="13">
    <location>
        <begin position="2770"/>
        <end position="2829"/>
    </location>
</feature>
<dbReference type="PROSITE" id="PS00027">
    <property type="entry name" value="HOMEOBOX_1"/>
    <property type="match status" value="2"/>
</dbReference>
<feature type="DNA-binding region" description="Homeobox" evidence="13">
    <location>
        <begin position="2010"/>
        <end position="2069"/>
    </location>
</feature>
<comment type="similarity">
    <text evidence="2">Belongs to the delta-EF1/ZFH-1 C2H2-type zinc-finger family.</text>
</comment>
<keyword evidence="3" id="KW-0479">Metal-binding</keyword>
<dbReference type="FunFam" id="1.10.10.60:FF:000080">
    <property type="entry name" value="Zinc finger homeobox protein 2"/>
    <property type="match status" value="1"/>
</dbReference>
<feature type="region of interest" description="Disordered" evidence="15">
    <location>
        <begin position="2885"/>
        <end position="2920"/>
    </location>
</feature>
<feature type="region of interest" description="Disordered" evidence="15">
    <location>
        <begin position="2649"/>
        <end position="2770"/>
    </location>
</feature>
<dbReference type="SUPFAM" id="SSF57667">
    <property type="entry name" value="beta-beta-alpha zinc fingers"/>
    <property type="match status" value="7"/>
</dbReference>
<feature type="compositionally biased region" description="Low complexity" evidence="15">
    <location>
        <begin position="3193"/>
        <end position="3206"/>
    </location>
</feature>
<keyword evidence="11 13" id="KW-0539">Nucleus</keyword>
<keyword evidence="6" id="KW-0862">Zinc</keyword>
<feature type="compositionally biased region" description="Polar residues" evidence="15">
    <location>
        <begin position="2730"/>
        <end position="2753"/>
    </location>
</feature>
<feature type="compositionally biased region" description="Low complexity" evidence="15">
    <location>
        <begin position="2754"/>
        <end position="2770"/>
    </location>
</feature>
<dbReference type="FunFam" id="1.10.10.60:FF:000064">
    <property type="entry name" value="Zinc finger homeobox protein 4"/>
    <property type="match status" value="1"/>
</dbReference>
<feature type="compositionally biased region" description="Low complexity" evidence="15">
    <location>
        <begin position="2175"/>
        <end position="2187"/>
    </location>
</feature>
<dbReference type="PROSITE" id="PS50071">
    <property type="entry name" value="HOMEOBOX_2"/>
    <property type="match status" value="4"/>
</dbReference>
<dbReference type="GO" id="GO:0000981">
    <property type="term" value="F:DNA-binding transcription factor activity, RNA polymerase II-specific"/>
    <property type="evidence" value="ECO:0007669"/>
    <property type="project" value="InterPro"/>
</dbReference>
<feature type="region of interest" description="Disordered" evidence="15">
    <location>
        <begin position="1376"/>
        <end position="1412"/>
    </location>
</feature>
<feature type="domain" description="C2H2-type" evidence="17">
    <location>
        <begin position="1252"/>
        <end position="1279"/>
    </location>
</feature>
<feature type="domain" description="C2H2-type" evidence="17">
    <location>
        <begin position="1280"/>
        <end position="1308"/>
    </location>
</feature>
<dbReference type="PROSITE" id="PS00028">
    <property type="entry name" value="ZINC_FINGER_C2H2_1"/>
    <property type="match status" value="14"/>
</dbReference>
<dbReference type="PROSITE" id="PS50157">
    <property type="entry name" value="ZINC_FINGER_C2H2_2"/>
    <property type="match status" value="12"/>
</dbReference>
<feature type="domain" description="Homeobox" evidence="16">
    <location>
        <begin position="2768"/>
        <end position="2828"/>
    </location>
</feature>
<feature type="DNA-binding region" description="Homeobox" evidence="13">
    <location>
        <begin position="2465"/>
        <end position="2524"/>
    </location>
</feature>
<proteinExistence type="inferred from homology"/>
<feature type="compositionally biased region" description="Low complexity" evidence="15">
    <location>
        <begin position="621"/>
        <end position="649"/>
    </location>
</feature>
<evidence type="ECO:0000256" key="1">
    <source>
        <dbReference type="ARBA" id="ARBA00004123"/>
    </source>
</evidence>
<keyword evidence="4" id="KW-0677">Repeat</keyword>
<feature type="compositionally biased region" description="Polar residues" evidence="15">
    <location>
        <begin position="2130"/>
        <end position="2149"/>
    </location>
</feature>
<dbReference type="CDD" id="cd00086">
    <property type="entry name" value="homeodomain"/>
    <property type="match status" value="4"/>
</dbReference>
<feature type="domain" description="Homeobox" evidence="16">
    <location>
        <begin position="2008"/>
        <end position="2068"/>
    </location>
</feature>
<evidence type="ECO:0000259" key="17">
    <source>
        <dbReference type="PROSITE" id="PS50157"/>
    </source>
</evidence>
<feature type="DNA-binding region" description="Homeobox" evidence="13">
    <location>
        <begin position="2227"/>
        <end position="2286"/>
    </location>
</feature>
<feature type="compositionally biased region" description="Acidic residues" evidence="15">
    <location>
        <begin position="991"/>
        <end position="1007"/>
    </location>
</feature>
<feature type="region of interest" description="Disordered" evidence="15">
    <location>
        <begin position="2116"/>
        <end position="2187"/>
    </location>
</feature>
<keyword evidence="10" id="KW-0804">Transcription</keyword>
<gene>
    <name evidence="18" type="ORF">MGAL_10B094122</name>
</gene>
<feature type="region of interest" description="Disordered" evidence="15">
    <location>
        <begin position="2944"/>
        <end position="2970"/>
    </location>
</feature>
<evidence type="ECO:0000256" key="9">
    <source>
        <dbReference type="ARBA" id="ARBA00023155"/>
    </source>
</evidence>
<dbReference type="EMBL" id="UYJE01006068">
    <property type="protein sequence ID" value="VDI42763.1"/>
    <property type="molecule type" value="Genomic_DNA"/>
</dbReference>
<feature type="domain" description="Homeobox" evidence="16">
    <location>
        <begin position="2463"/>
        <end position="2523"/>
    </location>
</feature>
<feature type="compositionally biased region" description="Polar residues" evidence="15">
    <location>
        <begin position="2885"/>
        <end position="2905"/>
    </location>
</feature>
<feature type="compositionally biased region" description="Polar residues" evidence="15">
    <location>
        <begin position="268"/>
        <end position="278"/>
    </location>
</feature>
<comment type="subcellular location">
    <subcellularLocation>
        <location evidence="1 13 14">Nucleus</location>
    </subcellularLocation>
</comment>
<evidence type="ECO:0000256" key="10">
    <source>
        <dbReference type="ARBA" id="ARBA00023163"/>
    </source>
</evidence>
<evidence type="ECO:0000259" key="16">
    <source>
        <dbReference type="PROSITE" id="PS50071"/>
    </source>
</evidence>
<dbReference type="GO" id="GO:0008270">
    <property type="term" value="F:zinc ion binding"/>
    <property type="evidence" value="ECO:0007669"/>
    <property type="project" value="UniProtKB-KW"/>
</dbReference>
<feature type="domain" description="C2H2-type" evidence="17">
    <location>
        <begin position="1212"/>
        <end position="1242"/>
    </location>
</feature>
<dbReference type="InterPro" id="IPR017970">
    <property type="entry name" value="Homeobox_CS"/>
</dbReference>
<dbReference type="Gene3D" id="1.10.10.60">
    <property type="entry name" value="Homeodomain-like"/>
    <property type="match status" value="4"/>
</dbReference>
<feature type="domain" description="C2H2-type" evidence="17">
    <location>
        <begin position="2313"/>
        <end position="2340"/>
    </location>
</feature>
<dbReference type="Gene3D" id="3.30.160.60">
    <property type="entry name" value="Classic Zinc Finger"/>
    <property type="match status" value="7"/>
</dbReference>
<keyword evidence="8 13" id="KW-0238">DNA-binding</keyword>
<dbReference type="SMART" id="SM00355">
    <property type="entry name" value="ZnF_C2H2"/>
    <property type="match status" value="27"/>
</dbReference>
<feature type="region of interest" description="Disordered" evidence="15">
    <location>
        <begin position="608"/>
        <end position="663"/>
    </location>
</feature>
<keyword evidence="19" id="KW-1185">Reference proteome</keyword>
<dbReference type="Pfam" id="PF24056">
    <property type="entry name" value="zf-C2H2_ZFHX3"/>
    <property type="match status" value="1"/>
</dbReference>
<dbReference type="InterPro" id="IPR001356">
    <property type="entry name" value="HD"/>
</dbReference>
<feature type="compositionally biased region" description="Polar residues" evidence="15">
    <location>
        <begin position="1518"/>
        <end position="1547"/>
    </location>
</feature>
<evidence type="ECO:0000256" key="5">
    <source>
        <dbReference type="ARBA" id="ARBA00022771"/>
    </source>
</evidence>
<dbReference type="PANTHER" id="PTHR45891:SF3">
    <property type="entry name" value="ZINC FINGER PROTEIN 2"/>
    <property type="match status" value="1"/>
</dbReference>
<feature type="domain" description="C2H2-type" evidence="17">
    <location>
        <begin position="1444"/>
        <end position="1473"/>
    </location>
</feature>
<dbReference type="SMART" id="SM00451">
    <property type="entry name" value="ZnF_U1"/>
    <property type="match status" value="7"/>
</dbReference>
<keyword evidence="7" id="KW-0805">Transcription regulation</keyword>
<dbReference type="InterPro" id="IPR009057">
    <property type="entry name" value="Homeodomain-like_sf"/>
</dbReference>
<evidence type="ECO:0000256" key="3">
    <source>
        <dbReference type="ARBA" id="ARBA00022723"/>
    </source>
</evidence>
<evidence type="ECO:0000256" key="7">
    <source>
        <dbReference type="ARBA" id="ARBA00023015"/>
    </source>
</evidence>